<organism evidence="7 8">
    <name type="scientific">Parathalassolituus penaei</name>
    <dbReference type="NCBI Taxonomy" id="2997323"/>
    <lineage>
        <taxon>Bacteria</taxon>
        <taxon>Pseudomonadati</taxon>
        <taxon>Pseudomonadota</taxon>
        <taxon>Gammaproteobacteria</taxon>
        <taxon>Oceanospirillales</taxon>
        <taxon>Oceanospirillaceae</taxon>
        <taxon>Parathalassolituus</taxon>
    </lineage>
</organism>
<evidence type="ECO:0000313" key="7">
    <source>
        <dbReference type="EMBL" id="MCY0963719.1"/>
    </source>
</evidence>
<dbReference type="EMBL" id="JAPNOA010000003">
    <property type="protein sequence ID" value="MCY0963719.1"/>
    <property type="molecule type" value="Genomic_DNA"/>
</dbReference>
<keyword evidence="2" id="KW-0813">Transport</keyword>
<protein>
    <submittedName>
        <fullName evidence="7">ATP-binding cassette domain-containing protein</fullName>
    </submittedName>
</protein>
<dbReference type="AlphaFoldDB" id="A0A9X3EA26"/>
<dbReference type="InterPro" id="IPR003439">
    <property type="entry name" value="ABC_transporter-like_ATP-bd"/>
</dbReference>
<comment type="caution">
    <text evidence="7">The sequence shown here is derived from an EMBL/GenBank/DDBJ whole genome shotgun (WGS) entry which is preliminary data.</text>
</comment>
<dbReference type="GO" id="GO:0005524">
    <property type="term" value="F:ATP binding"/>
    <property type="evidence" value="ECO:0007669"/>
    <property type="project" value="UniProtKB-KW"/>
</dbReference>
<evidence type="ECO:0000256" key="1">
    <source>
        <dbReference type="ARBA" id="ARBA00005417"/>
    </source>
</evidence>
<evidence type="ECO:0000256" key="5">
    <source>
        <dbReference type="ARBA" id="ARBA00022840"/>
    </source>
</evidence>
<dbReference type="PANTHER" id="PTHR42711">
    <property type="entry name" value="ABC TRANSPORTER ATP-BINDING PROTEIN"/>
    <property type="match status" value="1"/>
</dbReference>
<dbReference type="NCBIfam" id="TIGR03864">
    <property type="entry name" value="PQQ_ABC_ATP"/>
    <property type="match status" value="1"/>
</dbReference>
<dbReference type="PROSITE" id="PS50893">
    <property type="entry name" value="ABC_TRANSPORTER_2"/>
    <property type="match status" value="1"/>
</dbReference>
<keyword evidence="3" id="KW-0536">Nodulation</keyword>
<dbReference type="PANTHER" id="PTHR42711:SF5">
    <property type="entry name" value="ABC TRANSPORTER ATP-BINDING PROTEIN NATA"/>
    <property type="match status" value="1"/>
</dbReference>
<evidence type="ECO:0000256" key="2">
    <source>
        <dbReference type="ARBA" id="ARBA00022448"/>
    </source>
</evidence>
<dbReference type="SUPFAM" id="SSF52540">
    <property type="entry name" value="P-loop containing nucleoside triphosphate hydrolases"/>
    <property type="match status" value="1"/>
</dbReference>
<dbReference type="Gene3D" id="3.40.50.300">
    <property type="entry name" value="P-loop containing nucleotide triphosphate hydrolases"/>
    <property type="match status" value="1"/>
</dbReference>
<evidence type="ECO:0000256" key="3">
    <source>
        <dbReference type="ARBA" id="ARBA00022458"/>
    </source>
</evidence>
<evidence type="ECO:0000259" key="6">
    <source>
        <dbReference type="PROSITE" id="PS50893"/>
    </source>
</evidence>
<keyword evidence="5 7" id="KW-0067">ATP-binding</keyword>
<sequence>MNQATSPLLQVQDIGFSYPSKRALDNVSFNLERGAFHALLGPNGAGKSTLFALISRLFKLQDGDILLDGVSLRRSPAAVLGRIGMVFQQSSLDLDLSVAENLHYHAALHGIGRTERKNRIEEELRRVDMLDALDRKVRALNGGHRRRVEIARALLHHPDLLLLDEATVGLDPRARIEINQHVRSLCVQQGVTVLWSTHLIEEIHNDDPVTLLHQSRLLANGSARQLCELAGTDDLVTAFHSLTAKKGAAA</sequence>
<dbReference type="InterPro" id="IPR027417">
    <property type="entry name" value="P-loop_NTPase"/>
</dbReference>
<keyword evidence="4" id="KW-0547">Nucleotide-binding</keyword>
<gene>
    <name evidence="7" type="ORF">OUO13_00755</name>
</gene>
<dbReference type="Proteomes" id="UP001150830">
    <property type="component" value="Unassembled WGS sequence"/>
</dbReference>
<reference evidence="7" key="1">
    <citation type="submission" date="2022-11" db="EMBL/GenBank/DDBJ databases">
        <title>Parathalassolutuus dongxingensis gen. nov., sp. nov., a novel member of family Oceanospirillaceae isolated from a coastal shrimp pond in Guangxi, China.</title>
        <authorList>
            <person name="Chen H."/>
        </authorList>
    </citation>
    <scope>NUCLEOTIDE SEQUENCE</scope>
    <source>
        <strain evidence="7">G-43</strain>
    </source>
</reference>
<dbReference type="InterPro" id="IPR022467">
    <property type="entry name" value="ABC_transprt_ATP-bd_su_PQQ"/>
</dbReference>
<accession>A0A9X3EA26</accession>
<evidence type="ECO:0000313" key="8">
    <source>
        <dbReference type="Proteomes" id="UP001150830"/>
    </source>
</evidence>
<dbReference type="Pfam" id="PF00005">
    <property type="entry name" value="ABC_tran"/>
    <property type="match status" value="1"/>
</dbReference>
<keyword evidence="8" id="KW-1185">Reference proteome</keyword>
<dbReference type="SMART" id="SM00382">
    <property type="entry name" value="AAA"/>
    <property type="match status" value="1"/>
</dbReference>
<proteinExistence type="inferred from homology"/>
<evidence type="ECO:0000256" key="4">
    <source>
        <dbReference type="ARBA" id="ARBA00022741"/>
    </source>
</evidence>
<feature type="domain" description="ABC transporter" evidence="6">
    <location>
        <begin position="9"/>
        <end position="239"/>
    </location>
</feature>
<dbReference type="RefSeq" id="WP_283171933.1">
    <property type="nucleotide sequence ID" value="NZ_JAPNOA010000003.1"/>
</dbReference>
<comment type="similarity">
    <text evidence="1">Belongs to the ABC transporter superfamily.</text>
</comment>
<name>A0A9X3EA26_9GAMM</name>
<dbReference type="InterPro" id="IPR050763">
    <property type="entry name" value="ABC_transporter_ATP-binding"/>
</dbReference>
<dbReference type="InterPro" id="IPR003593">
    <property type="entry name" value="AAA+_ATPase"/>
</dbReference>
<dbReference type="GO" id="GO:0016887">
    <property type="term" value="F:ATP hydrolysis activity"/>
    <property type="evidence" value="ECO:0007669"/>
    <property type="project" value="InterPro"/>
</dbReference>